<accession>A0A3M7RD70</accession>
<comment type="caution">
    <text evidence="1">The sequence shown here is derived from an EMBL/GenBank/DDBJ whole genome shotgun (WGS) entry which is preliminary data.</text>
</comment>
<sequence length="144" mass="16673">MLINTFKPIRSGIKLNDFPSLIFCPTVSQNLIHLSRVESRSFKNGKQASNGMKSIQKPASKPAIGHIKIQRIRVQIMDKFLYGLLVFDNNYGLLDLKSRVKIKLFKFLSFIRIFFISTDIDFFGSAMIIRWCYANKIFIQGEFE</sequence>
<reference evidence="1 2" key="1">
    <citation type="journal article" date="2018" name="Sci. Rep.">
        <title>Genomic signatures of local adaptation to the degree of environmental predictability in rotifers.</title>
        <authorList>
            <person name="Franch-Gras L."/>
            <person name="Hahn C."/>
            <person name="Garcia-Roger E.M."/>
            <person name="Carmona M.J."/>
            <person name="Serra M."/>
            <person name="Gomez A."/>
        </authorList>
    </citation>
    <scope>NUCLEOTIDE SEQUENCE [LARGE SCALE GENOMIC DNA]</scope>
    <source>
        <strain evidence="1">HYR1</strain>
    </source>
</reference>
<protein>
    <submittedName>
        <fullName evidence="1">Uncharacterized protein</fullName>
    </submittedName>
</protein>
<name>A0A3M7RD70_BRAPC</name>
<dbReference type="EMBL" id="REGN01003657">
    <property type="protein sequence ID" value="RNA21480.1"/>
    <property type="molecule type" value="Genomic_DNA"/>
</dbReference>
<dbReference type="AlphaFoldDB" id="A0A3M7RD70"/>
<dbReference type="Proteomes" id="UP000276133">
    <property type="component" value="Unassembled WGS sequence"/>
</dbReference>
<keyword evidence="2" id="KW-1185">Reference proteome</keyword>
<evidence type="ECO:0000313" key="1">
    <source>
        <dbReference type="EMBL" id="RNA21480.1"/>
    </source>
</evidence>
<evidence type="ECO:0000313" key="2">
    <source>
        <dbReference type="Proteomes" id="UP000276133"/>
    </source>
</evidence>
<gene>
    <name evidence="1" type="ORF">BpHYR1_019443</name>
</gene>
<proteinExistence type="predicted"/>
<organism evidence="1 2">
    <name type="scientific">Brachionus plicatilis</name>
    <name type="common">Marine rotifer</name>
    <name type="synonym">Brachionus muelleri</name>
    <dbReference type="NCBI Taxonomy" id="10195"/>
    <lineage>
        <taxon>Eukaryota</taxon>
        <taxon>Metazoa</taxon>
        <taxon>Spiralia</taxon>
        <taxon>Gnathifera</taxon>
        <taxon>Rotifera</taxon>
        <taxon>Eurotatoria</taxon>
        <taxon>Monogononta</taxon>
        <taxon>Pseudotrocha</taxon>
        <taxon>Ploima</taxon>
        <taxon>Brachionidae</taxon>
        <taxon>Brachionus</taxon>
    </lineage>
</organism>